<dbReference type="RefSeq" id="WP_158571875.1">
    <property type="nucleotide sequence ID" value="NZ_AP028155.1"/>
</dbReference>
<evidence type="ECO:0000313" key="2">
    <source>
        <dbReference type="EMBL" id="MBB4026162.1"/>
    </source>
</evidence>
<organism evidence="2 3">
    <name type="scientific">Butyricimonas faecihominis</name>
    <dbReference type="NCBI Taxonomy" id="1472416"/>
    <lineage>
        <taxon>Bacteria</taxon>
        <taxon>Pseudomonadati</taxon>
        <taxon>Bacteroidota</taxon>
        <taxon>Bacteroidia</taxon>
        <taxon>Bacteroidales</taxon>
        <taxon>Odoribacteraceae</taxon>
        <taxon>Butyricimonas</taxon>
    </lineage>
</organism>
<accession>A0A7W6MYK1</accession>
<name>A0A7W6MYK1_9BACT</name>
<feature type="transmembrane region" description="Helical" evidence="1">
    <location>
        <begin position="30"/>
        <end position="46"/>
    </location>
</feature>
<comment type="caution">
    <text evidence="2">The sequence shown here is derived from an EMBL/GenBank/DDBJ whole genome shotgun (WGS) entry which is preliminary data.</text>
</comment>
<keyword evidence="1" id="KW-1133">Transmembrane helix</keyword>
<keyword evidence="1" id="KW-0472">Membrane</keyword>
<keyword evidence="3" id="KW-1185">Reference proteome</keyword>
<gene>
    <name evidence="2" type="ORF">GGR14_001952</name>
</gene>
<protein>
    <submittedName>
        <fullName evidence="2">Uncharacterized protein</fullName>
    </submittedName>
</protein>
<dbReference type="AlphaFoldDB" id="A0A7W6MYK1"/>
<dbReference type="Proteomes" id="UP000546007">
    <property type="component" value="Unassembled WGS sequence"/>
</dbReference>
<keyword evidence="1" id="KW-0812">Transmembrane</keyword>
<dbReference type="EMBL" id="JACIES010000004">
    <property type="protein sequence ID" value="MBB4026162.1"/>
    <property type="molecule type" value="Genomic_DNA"/>
</dbReference>
<evidence type="ECO:0000256" key="1">
    <source>
        <dbReference type="SAM" id="Phobius"/>
    </source>
</evidence>
<reference evidence="2 3" key="1">
    <citation type="submission" date="2020-08" db="EMBL/GenBank/DDBJ databases">
        <title>Genomic Encyclopedia of Type Strains, Phase IV (KMG-IV): sequencing the most valuable type-strain genomes for metagenomic binning, comparative biology and taxonomic classification.</title>
        <authorList>
            <person name="Goeker M."/>
        </authorList>
    </citation>
    <scope>NUCLEOTIDE SEQUENCE [LARGE SCALE GENOMIC DNA]</scope>
    <source>
        <strain evidence="2 3">DSM 105721</strain>
    </source>
</reference>
<dbReference type="GeneID" id="86891922"/>
<sequence length="54" mass="5938">MGNYFLIGMFSTLSFNAVLSQMADNLLAGVFSIVGGVISSLAVAWVKRRWERRG</sequence>
<proteinExistence type="predicted"/>
<evidence type="ECO:0000313" key="3">
    <source>
        <dbReference type="Proteomes" id="UP000546007"/>
    </source>
</evidence>